<sequence length="138" mass="14847">MLAFQILHSLRSYWLCRIGSRHASPSLSLSLSPPAFVIHLPSAFPLTTAVVTINHHRLLPPPFPAGSPISRDSSLSSSHRIPTSTPLSPLSPPPVIPARVSPHPRRRGRNARSKVGCLAAPFEAAPDAACLEVELTRC</sequence>
<feature type="compositionally biased region" description="Basic residues" evidence="1">
    <location>
        <begin position="102"/>
        <end position="112"/>
    </location>
</feature>
<protein>
    <submittedName>
        <fullName evidence="2">Uncharacterized protein</fullName>
    </submittedName>
</protein>
<reference evidence="2" key="1">
    <citation type="submission" date="2021-01" db="UniProtKB">
        <authorList>
            <consortium name="EnsemblPlants"/>
        </authorList>
    </citation>
    <scope>IDENTIFICATION</scope>
</reference>
<name>A0A7N0TAA7_KALFE</name>
<evidence type="ECO:0000256" key="1">
    <source>
        <dbReference type="SAM" id="MobiDB-lite"/>
    </source>
</evidence>
<dbReference type="Proteomes" id="UP000594263">
    <property type="component" value="Unplaced"/>
</dbReference>
<evidence type="ECO:0000313" key="3">
    <source>
        <dbReference type="Proteomes" id="UP000594263"/>
    </source>
</evidence>
<feature type="compositionally biased region" description="Low complexity" evidence="1">
    <location>
        <begin position="67"/>
        <end position="88"/>
    </location>
</feature>
<proteinExistence type="predicted"/>
<dbReference type="Gramene" id="Kaladp0029s0110.1.v1.1">
    <property type="protein sequence ID" value="Kaladp0029s0110.1.v1.1"/>
    <property type="gene ID" value="Kaladp0029s0110.v1.1"/>
</dbReference>
<dbReference type="AlphaFoldDB" id="A0A7N0TAA7"/>
<dbReference type="EnsemblPlants" id="Kaladp0029s0110.1.v1.1">
    <property type="protein sequence ID" value="Kaladp0029s0110.1.v1.1"/>
    <property type="gene ID" value="Kaladp0029s0110.v1.1"/>
</dbReference>
<evidence type="ECO:0000313" key="2">
    <source>
        <dbReference type="EnsemblPlants" id="Kaladp0029s0110.1.v1.1"/>
    </source>
</evidence>
<accession>A0A7N0TAA7</accession>
<organism evidence="2 3">
    <name type="scientific">Kalanchoe fedtschenkoi</name>
    <name type="common">Lavender scallops</name>
    <name type="synonym">South American air plant</name>
    <dbReference type="NCBI Taxonomy" id="63787"/>
    <lineage>
        <taxon>Eukaryota</taxon>
        <taxon>Viridiplantae</taxon>
        <taxon>Streptophyta</taxon>
        <taxon>Embryophyta</taxon>
        <taxon>Tracheophyta</taxon>
        <taxon>Spermatophyta</taxon>
        <taxon>Magnoliopsida</taxon>
        <taxon>eudicotyledons</taxon>
        <taxon>Gunneridae</taxon>
        <taxon>Pentapetalae</taxon>
        <taxon>Saxifragales</taxon>
        <taxon>Crassulaceae</taxon>
        <taxon>Kalanchoe</taxon>
    </lineage>
</organism>
<keyword evidence="3" id="KW-1185">Reference proteome</keyword>
<feature type="region of interest" description="Disordered" evidence="1">
    <location>
        <begin position="64"/>
        <end position="112"/>
    </location>
</feature>